<evidence type="ECO:0008006" key="3">
    <source>
        <dbReference type="Google" id="ProtNLM"/>
    </source>
</evidence>
<dbReference type="EMBL" id="AP023356">
    <property type="protein sequence ID" value="BCJ45295.1"/>
    <property type="molecule type" value="Genomic_DNA"/>
</dbReference>
<dbReference type="Proteomes" id="UP000676967">
    <property type="component" value="Chromosome"/>
</dbReference>
<gene>
    <name evidence="1" type="ORF">Aiant_59520</name>
</gene>
<keyword evidence="2" id="KW-1185">Reference proteome</keyword>
<evidence type="ECO:0000313" key="1">
    <source>
        <dbReference type="EMBL" id="BCJ45295.1"/>
    </source>
</evidence>
<organism evidence="1 2">
    <name type="scientific">Actinoplanes ianthinogenes</name>
    <dbReference type="NCBI Taxonomy" id="122358"/>
    <lineage>
        <taxon>Bacteria</taxon>
        <taxon>Bacillati</taxon>
        <taxon>Actinomycetota</taxon>
        <taxon>Actinomycetes</taxon>
        <taxon>Micromonosporales</taxon>
        <taxon>Micromonosporaceae</taxon>
        <taxon>Actinoplanes</taxon>
    </lineage>
</organism>
<reference evidence="1 2" key="1">
    <citation type="submission" date="2020-08" db="EMBL/GenBank/DDBJ databases">
        <title>Whole genome shotgun sequence of Actinoplanes ianthinogenes NBRC 13996.</title>
        <authorList>
            <person name="Komaki H."/>
            <person name="Tamura T."/>
        </authorList>
    </citation>
    <scope>NUCLEOTIDE SEQUENCE [LARGE SCALE GENOMIC DNA]</scope>
    <source>
        <strain evidence="1 2">NBRC 13996</strain>
    </source>
</reference>
<accession>A0ABM7M114</accession>
<evidence type="ECO:0000313" key="2">
    <source>
        <dbReference type="Proteomes" id="UP000676967"/>
    </source>
</evidence>
<sequence length="63" mass="7160">MGAAEIRKRLGDNLSTSRIYQITNSRSFPAPVAELAMGNVWHTEDVEAWIREHRTEISEDSES</sequence>
<protein>
    <recommendedName>
        <fullName evidence="3">DNA-binding protein</fullName>
    </recommendedName>
</protein>
<proteinExistence type="predicted"/>
<name>A0ABM7M114_9ACTN</name>